<evidence type="ECO:0000313" key="3">
    <source>
        <dbReference type="Proteomes" id="UP000524404"/>
    </source>
</evidence>
<keyword evidence="3" id="KW-1185">Reference proteome</keyword>
<dbReference type="EMBL" id="JACHKT010000006">
    <property type="protein sequence ID" value="MBB6002487.1"/>
    <property type="molecule type" value="Genomic_DNA"/>
</dbReference>
<accession>A0A841EEA3</accession>
<dbReference type="PANTHER" id="PTHR43747:SF1">
    <property type="entry name" value="SLR1998 PROTEIN"/>
    <property type="match status" value="1"/>
</dbReference>
<dbReference type="Pfam" id="PF01494">
    <property type="entry name" value="FAD_binding_3"/>
    <property type="match status" value="1"/>
</dbReference>
<dbReference type="RefSeq" id="WP_184131596.1">
    <property type="nucleotide sequence ID" value="NZ_JACHKT010000006.1"/>
</dbReference>
<dbReference type="GO" id="GO:0071949">
    <property type="term" value="F:FAD binding"/>
    <property type="evidence" value="ECO:0007669"/>
    <property type="project" value="InterPro"/>
</dbReference>
<dbReference type="InterPro" id="IPR002938">
    <property type="entry name" value="FAD-bd"/>
</dbReference>
<dbReference type="AlphaFoldDB" id="A0A841EEA3"/>
<sequence length="366" mass="41141">MPNTVETDVLIVGGGPAGSSTALSLLKYSNLKVMIIEQNDLNSIRVGEQVNASLFDLLDYIGINKSDFEENSLLPGYSSLAAWGSSHISSRHSIFSTQVDSFQLDREHFDLMLLKQASEKGAIVFPRTKCIDFKQTDTAWTIELRHETRGDFTIKSTYLIDASGRQSHVCRKLGIPIEKYDDLVAIGTFLHFKDTKRAIKQEILLETVEDGWWYFAGLPNQEMVVSLFTDSAIVKEKQLQKTENWSELLSNTVHIKKMLANTSSNAKPWVRNAFSHISNVGAKSNFLAVGDAVASFDPISSMGIGFAISSACHAAKAIIDKANDSNTFLNYQENINAIFKHYLETKTLFYDRENRWNDSSFWKKRN</sequence>
<name>A0A841EEA3_9BACT</name>
<dbReference type="Gene3D" id="3.30.9.100">
    <property type="match status" value="1"/>
</dbReference>
<gene>
    <name evidence="2" type="ORF">HNP25_001139</name>
</gene>
<proteinExistence type="predicted"/>
<dbReference type="InterPro" id="IPR036188">
    <property type="entry name" value="FAD/NAD-bd_sf"/>
</dbReference>
<dbReference type="Gene3D" id="3.50.50.60">
    <property type="entry name" value="FAD/NAD(P)-binding domain"/>
    <property type="match status" value="1"/>
</dbReference>
<dbReference type="PRINTS" id="PR00420">
    <property type="entry name" value="RNGMNOXGNASE"/>
</dbReference>
<feature type="domain" description="FAD-binding" evidence="1">
    <location>
        <begin position="6"/>
        <end position="323"/>
    </location>
</feature>
<dbReference type="Proteomes" id="UP000524404">
    <property type="component" value="Unassembled WGS sequence"/>
</dbReference>
<evidence type="ECO:0000313" key="2">
    <source>
        <dbReference type="EMBL" id="MBB6002487.1"/>
    </source>
</evidence>
<dbReference type="NCBIfam" id="NF038171">
    <property type="entry name" value="maturase_LodB"/>
    <property type="match status" value="1"/>
</dbReference>
<evidence type="ECO:0000259" key="1">
    <source>
        <dbReference type="Pfam" id="PF01494"/>
    </source>
</evidence>
<dbReference type="PANTHER" id="PTHR43747">
    <property type="entry name" value="FAD-BINDING PROTEIN"/>
    <property type="match status" value="1"/>
</dbReference>
<dbReference type="InterPro" id="IPR050816">
    <property type="entry name" value="Flavin-dep_Halogenase_NPB"/>
</dbReference>
<protein>
    <submittedName>
        <fullName evidence="2">Flavin-dependent dehydrogenase</fullName>
    </submittedName>
</protein>
<organism evidence="2 3">
    <name type="scientific">Arcicella rosea</name>
    <dbReference type="NCBI Taxonomy" id="502909"/>
    <lineage>
        <taxon>Bacteria</taxon>
        <taxon>Pseudomonadati</taxon>
        <taxon>Bacteroidota</taxon>
        <taxon>Cytophagia</taxon>
        <taxon>Cytophagales</taxon>
        <taxon>Flectobacillaceae</taxon>
        <taxon>Arcicella</taxon>
    </lineage>
</organism>
<comment type="caution">
    <text evidence="2">The sequence shown here is derived from an EMBL/GenBank/DDBJ whole genome shotgun (WGS) entry which is preliminary data.</text>
</comment>
<dbReference type="SUPFAM" id="SSF51905">
    <property type="entry name" value="FAD/NAD(P)-binding domain"/>
    <property type="match status" value="1"/>
</dbReference>
<reference evidence="2 3" key="1">
    <citation type="submission" date="2020-08" db="EMBL/GenBank/DDBJ databases">
        <title>Functional genomics of gut bacteria from endangered species of beetles.</title>
        <authorList>
            <person name="Carlos-Shanley C."/>
        </authorList>
    </citation>
    <scope>NUCLEOTIDE SEQUENCE [LARGE SCALE GENOMIC DNA]</scope>
    <source>
        <strain evidence="2 3">S00070</strain>
    </source>
</reference>